<dbReference type="Proteomes" id="UP001501692">
    <property type="component" value="Unassembled WGS sequence"/>
</dbReference>
<dbReference type="SUPFAM" id="SSF88946">
    <property type="entry name" value="Sigma2 domain of RNA polymerase sigma factors"/>
    <property type="match status" value="1"/>
</dbReference>
<keyword evidence="4" id="KW-0804">Transcription</keyword>
<comment type="similarity">
    <text evidence="1">Belongs to the sigma-70 factor family. ECF subfamily.</text>
</comment>
<evidence type="ECO:0000256" key="3">
    <source>
        <dbReference type="ARBA" id="ARBA00023082"/>
    </source>
</evidence>
<dbReference type="Pfam" id="PF04542">
    <property type="entry name" value="Sigma70_r2"/>
    <property type="match status" value="1"/>
</dbReference>
<reference evidence="8" key="1">
    <citation type="journal article" date="2019" name="Int. J. Syst. Evol. Microbiol.">
        <title>The Global Catalogue of Microorganisms (GCM) 10K type strain sequencing project: providing services to taxonomists for standard genome sequencing and annotation.</title>
        <authorList>
            <consortium name="The Broad Institute Genomics Platform"/>
            <consortium name="The Broad Institute Genome Sequencing Center for Infectious Disease"/>
            <person name="Wu L."/>
            <person name="Ma J."/>
        </authorList>
    </citation>
    <scope>NUCLEOTIDE SEQUENCE [LARGE SCALE GENOMIC DNA]</scope>
    <source>
        <strain evidence="8">JCM 18287</strain>
    </source>
</reference>
<keyword evidence="2" id="KW-0805">Transcription regulation</keyword>
<name>A0ABP9HCM8_9FLAO</name>
<dbReference type="InterPro" id="IPR013325">
    <property type="entry name" value="RNA_pol_sigma_r2"/>
</dbReference>
<keyword evidence="8" id="KW-1185">Reference proteome</keyword>
<evidence type="ECO:0000259" key="6">
    <source>
        <dbReference type="Pfam" id="PF08281"/>
    </source>
</evidence>
<keyword evidence="3" id="KW-0731">Sigma factor</keyword>
<dbReference type="PANTHER" id="PTHR43133:SF45">
    <property type="entry name" value="RNA POLYMERASE ECF-TYPE SIGMA FACTOR"/>
    <property type="match status" value="1"/>
</dbReference>
<evidence type="ECO:0000256" key="2">
    <source>
        <dbReference type="ARBA" id="ARBA00023015"/>
    </source>
</evidence>
<dbReference type="Gene3D" id="1.10.1740.10">
    <property type="match status" value="1"/>
</dbReference>
<organism evidence="7 8">
    <name type="scientific">Algibacter aquimarinus</name>
    <dbReference type="NCBI Taxonomy" id="1136748"/>
    <lineage>
        <taxon>Bacteria</taxon>
        <taxon>Pseudomonadati</taxon>
        <taxon>Bacteroidota</taxon>
        <taxon>Flavobacteriia</taxon>
        <taxon>Flavobacteriales</taxon>
        <taxon>Flavobacteriaceae</taxon>
        <taxon>Algibacter</taxon>
    </lineage>
</organism>
<dbReference type="Pfam" id="PF08281">
    <property type="entry name" value="Sigma70_r4_2"/>
    <property type="match status" value="1"/>
</dbReference>
<accession>A0ABP9HCM8</accession>
<dbReference type="InterPro" id="IPR013249">
    <property type="entry name" value="RNA_pol_sigma70_r4_t2"/>
</dbReference>
<evidence type="ECO:0000259" key="5">
    <source>
        <dbReference type="Pfam" id="PF04542"/>
    </source>
</evidence>
<dbReference type="PANTHER" id="PTHR43133">
    <property type="entry name" value="RNA POLYMERASE ECF-TYPE SIGMA FACTO"/>
    <property type="match status" value="1"/>
</dbReference>
<protein>
    <submittedName>
        <fullName evidence="7">Sigma-70 family RNA polymerase sigma factor</fullName>
    </submittedName>
</protein>
<dbReference type="Gene3D" id="1.10.10.10">
    <property type="entry name" value="Winged helix-like DNA-binding domain superfamily/Winged helix DNA-binding domain"/>
    <property type="match status" value="1"/>
</dbReference>
<gene>
    <name evidence="7" type="ORF">GCM10023315_15890</name>
</gene>
<evidence type="ECO:0000313" key="8">
    <source>
        <dbReference type="Proteomes" id="UP001501692"/>
    </source>
</evidence>
<dbReference type="InterPro" id="IPR014284">
    <property type="entry name" value="RNA_pol_sigma-70_dom"/>
</dbReference>
<feature type="domain" description="RNA polymerase sigma-70 region 2" evidence="5">
    <location>
        <begin position="11"/>
        <end position="76"/>
    </location>
</feature>
<dbReference type="InterPro" id="IPR007627">
    <property type="entry name" value="RNA_pol_sigma70_r2"/>
</dbReference>
<dbReference type="InterPro" id="IPR039425">
    <property type="entry name" value="RNA_pol_sigma-70-like"/>
</dbReference>
<dbReference type="EMBL" id="BAABJK010000004">
    <property type="protein sequence ID" value="GAA4967306.1"/>
    <property type="molecule type" value="Genomic_DNA"/>
</dbReference>
<dbReference type="InterPro" id="IPR013324">
    <property type="entry name" value="RNA_pol_sigma_r3/r4-like"/>
</dbReference>
<proteinExistence type="inferred from homology"/>
<evidence type="ECO:0000256" key="4">
    <source>
        <dbReference type="ARBA" id="ARBA00023163"/>
    </source>
</evidence>
<feature type="domain" description="RNA polymerase sigma factor 70 region 4 type 2" evidence="6">
    <location>
        <begin position="108"/>
        <end position="157"/>
    </location>
</feature>
<sequence length="164" mass="19253">MKNLESKFDEIYKTNYPKVIRLCLGYVNGDSMLAKELAQDVFIKVWENLHTFRKESSLSTWIYRITVNTCLSSFKKGKMGYMTNELINLENKIDLEEEQENNELQISQLYCCINKLNKDNKSIILLELEGLPQKEIAEVMGFTHEVIRVRIHRIKNELTKCVTK</sequence>
<evidence type="ECO:0000256" key="1">
    <source>
        <dbReference type="ARBA" id="ARBA00010641"/>
    </source>
</evidence>
<dbReference type="NCBIfam" id="TIGR02937">
    <property type="entry name" value="sigma70-ECF"/>
    <property type="match status" value="1"/>
</dbReference>
<dbReference type="InterPro" id="IPR036388">
    <property type="entry name" value="WH-like_DNA-bd_sf"/>
</dbReference>
<dbReference type="RefSeq" id="WP_345166760.1">
    <property type="nucleotide sequence ID" value="NZ_BAABJK010000004.1"/>
</dbReference>
<evidence type="ECO:0000313" key="7">
    <source>
        <dbReference type="EMBL" id="GAA4967306.1"/>
    </source>
</evidence>
<comment type="caution">
    <text evidence="7">The sequence shown here is derived from an EMBL/GenBank/DDBJ whole genome shotgun (WGS) entry which is preliminary data.</text>
</comment>
<dbReference type="SUPFAM" id="SSF88659">
    <property type="entry name" value="Sigma3 and sigma4 domains of RNA polymerase sigma factors"/>
    <property type="match status" value="1"/>
</dbReference>